<dbReference type="Proteomes" id="UP000547528">
    <property type="component" value="Unassembled WGS sequence"/>
</dbReference>
<name>A0A7W5XLI7_9MICC</name>
<reference evidence="2 3" key="1">
    <citation type="submission" date="2020-08" db="EMBL/GenBank/DDBJ databases">
        <title>Sequencing the genomes of 1000 actinobacteria strains.</title>
        <authorList>
            <person name="Klenk H.-P."/>
        </authorList>
    </citation>
    <scope>NUCLEOTIDE SEQUENCE [LARGE SCALE GENOMIC DNA]</scope>
    <source>
        <strain evidence="2 3">DSM 28238</strain>
    </source>
</reference>
<evidence type="ECO:0000313" key="2">
    <source>
        <dbReference type="EMBL" id="MBB3668225.1"/>
    </source>
</evidence>
<keyword evidence="1" id="KW-1133">Transmembrane helix</keyword>
<dbReference type="AlphaFoldDB" id="A0A7W5XLI7"/>
<comment type="caution">
    <text evidence="2">The sequence shown here is derived from an EMBL/GenBank/DDBJ whole genome shotgun (WGS) entry which is preliminary data.</text>
</comment>
<feature type="transmembrane region" description="Helical" evidence="1">
    <location>
        <begin position="108"/>
        <end position="131"/>
    </location>
</feature>
<evidence type="ECO:0000256" key="1">
    <source>
        <dbReference type="SAM" id="Phobius"/>
    </source>
</evidence>
<evidence type="ECO:0000313" key="3">
    <source>
        <dbReference type="Proteomes" id="UP000547528"/>
    </source>
</evidence>
<keyword evidence="1" id="KW-0472">Membrane</keyword>
<keyword evidence="3" id="KW-1185">Reference proteome</keyword>
<dbReference type="EMBL" id="JACIBT010000010">
    <property type="protein sequence ID" value="MBB3668225.1"/>
    <property type="molecule type" value="Genomic_DNA"/>
</dbReference>
<organism evidence="2 3">
    <name type="scientific">Garicola koreensis</name>
    <dbReference type="NCBI Taxonomy" id="1262554"/>
    <lineage>
        <taxon>Bacteria</taxon>
        <taxon>Bacillati</taxon>
        <taxon>Actinomycetota</taxon>
        <taxon>Actinomycetes</taxon>
        <taxon>Micrococcales</taxon>
        <taxon>Micrococcaceae</taxon>
        <taxon>Garicola</taxon>
    </lineage>
</organism>
<dbReference type="RefSeq" id="WP_183358632.1">
    <property type="nucleotide sequence ID" value="NZ_BAABKR010000016.1"/>
</dbReference>
<dbReference type="InterPro" id="IPR009577">
    <property type="entry name" value="Sm_multidrug_ex"/>
</dbReference>
<keyword evidence="1" id="KW-0812">Transmembrane</keyword>
<gene>
    <name evidence="2" type="ORF">FHX47_001854</name>
</gene>
<feature type="transmembrane region" description="Helical" evidence="1">
    <location>
        <begin position="39"/>
        <end position="59"/>
    </location>
</feature>
<feature type="transmembrane region" description="Helical" evidence="1">
    <location>
        <begin position="137"/>
        <end position="162"/>
    </location>
</feature>
<proteinExistence type="predicted"/>
<sequence length="166" mass="17492">MSAAQWLGLVGTFLGGALPWLEAVVVIPAGIVAGLPTLPVVIAAVTGNLLTVALAAWFGERIMVWWSGRRQRREWQKNDAATAEHRATKRAQRQQRIIRVMDRGGMPALALLGPLILGTQLAAVAAVAMGISATRSFLWVASGTVLWSVLAAVATVTGFEILGIGG</sequence>
<dbReference type="Pfam" id="PF06695">
    <property type="entry name" value="Sm_multidrug_ex"/>
    <property type="match status" value="1"/>
</dbReference>
<accession>A0A7W5XLI7</accession>
<protein>
    <submittedName>
        <fullName evidence="2">Putative membrane protein</fullName>
    </submittedName>
</protein>